<dbReference type="EMBL" id="CP042913">
    <property type="protein sequence ID" value="QEG36968.1"/>
    <property type="molecule type" value="Genomic_DNA"/>
</dbReference>
<evidence type="ECO:0000313" key="3">
    <source>
        <dbReference type="Proteomes" id="UP000323917"/>
    </source>
</evidence>
<protein>
    <submittedName>
        <fullName evidence="2">Uncharacterized protein</fullName>
    </submittedName>
</protein>
<organism evidence="2 3">
    <name type="scientific">Bythopirellula goksoeyrii</name>
    <dbReference type="NCBI Taxonomy" id="1400387"/>
    <lineage>
        <taxon>Bacteria</taxon>
        <taxon>Pseudomonadati</taxon>
        <taxon>Planctomycetota</taxon>
        <taxon>Planctomycetia</taxon>
        <taxon>Pirellulales</taxon>
        <taxon>Lacipirellulaceae</taxon>
        <taxon>Bythopirellula</taxon>
    </lineage>
</organism>
<keyword evidence="1" id="KW-0472">Membrane</keyword>
<dbReference type="AlphaFoldDB" id="A0A5B9QDE2"/>
<dbReference type="KEGG" id="bgok:Pr1d_43080"/>
<keyword evidence="3" id="KW-1185">Reference proteome</keyword>
<accession>A0A5B9QDE2</accession>
<evidence type="ECO:0000256" key="1">
    <source>
        <dbReference type="SAM" id="Phobius"/>
    </source>
</evidence>
<keyword evidence="1" id="KW-0812">Transmembrane</keyword>
<evidence type="ECO:0000313" key="2">
    <source>
        <dbReference type="EMBL" id="QEG36968.1"/>
    </source>
</evidence>
<feature type="transmembrane region" description="Helical" evidence="1">
    <location>
        <begin position="32"/>
        <end position="53"/>
    </location>
</feature>
<name>A0A5B9QDE2_9BACT</name>
<gene>
    <name evidence="2" type="ORF">Pr1d_43080</name>
</gene>
<sequence length="118" mass="13264">MSEISSSHSRTGGNPELRRDTWIPACAGMMGLLRLLAVICLIALGWLAVLPWLAEQPRMKSHLDWLEAEKIDPSAMYYTELEAMEVILHRDRQPFSRISVGERSPCTAPSVSRACRVK</sequence>
<keyword evidence="1" id="KW-1133">Transmembrane helix</keyword>
<proteinExistence type="predicted"/>
<dbReference type="Proteomes" id="UP000323917">
    <property type="component" value="Chromosome"/>
</dbReference>
<reference evidence="2 3" key="1">
    <citation type="submission" date="2019-08" db="EMBL/GenBank/DDBJ databases">
        <title>Deep-cultivation of Planctomycetes and their phenomic and genomic characterization uncovers novel biology.</title>
        <authorList>
            <person name="Wiegand S."/>
            <person name="Jogler M."/>
            <person name="Boedeker C."/>
            <person name="Pinto D."/>
            <person name="Vollmers J."/>
            <person name="Rivas-Marin E."/>
            <person name="Kohn T."/>
            <person name="Peeters S.H."/>
            <person name="Heuer A."/>
            <person name="Rast P."/>
            <person name="Oberbeckmann S."/>
            <person name="Bunk B."/>
            <person name="Jeske O."/>
            <person name="Meyerdierks A."/>
            <person name="Storesund J.E."/>
            <person name="Kallscheuer N."/>
            <person name="Luecker S."/>
            <person name="Lage O.M."/>
            <person name="Pohl T."/>
            <person name="Merkel B.J."/>
            <person name="Hornburger P."/>
            <person name="Mueller R.-W."/>
            <person name="Bruemmer F."/>
            <person name="Labrenz M."/>
            <person name="Spormann A.M."/>
            <person name="Op den Camp H."/>
            <person name="Overmann J."/>
            <person name="Amann R."/>
            <person name="Jetten M.S.M."/>
            <person name="Mascher T."/>
            <person name="Medema M.H."/>
            <person name="Devos D.P."/>
            <person name="Kaster A.-K."/>
            <person name="Ovreas L."/>
            <person name="Rohde M."/>
            <person name="Galperin M.Y."/>
            <person name="Jogler C."/>
        </authorList>
    </citation>
    <scope>NUCLEOTIDE SEQUENCE [LARGE SCALE GENOMIC DNA]</scope>
    <source>
        <strain evidence="2 3">Pr1d</strain>
    </source>
</reference>